<gene>
    <name evidence="1" type="ORF">Pbs1_11940</name>
</gene>
<organism evidence="1">
    <name type="scientific">Tenacibaculum sp. Pbs-1</name>
    <dbReference type="NCBI Taxonomy" id="3238748"/>
    <lineage>
        <taxon>Bacteria</taxon>
        <taxon>Pseudomonadati</taxon>
        <taxon>Bacteroidota</taxon>
        <taxon>Flavobacteriia</taxon>
        <taxon>Flavobacteriales</taxon>
        <taxon>Flavobacteriaceae</taxon>
        <taxon>Tenacibaculum</taxon>
    </lineage>
</organism>
<name>A0AB33KZG3_9FLAO</name>
<accession>A0AB33KZG3</accession>
<dbReference type="EMBL" id="AP035888">
    <property type="protein sequence ID" value="BFP67851.1"/>
    <property type="molecule type" value="Genomic_DNA"/>
</dbReference>
<evidence type="ECO:0000313" key="1">
    <source>
        <dbReference type="EMBL" id="BFP67851.1"/>
    </source>
</evidence>
<reference evidence="1" key="1">
    <citation type="submission" date="2024-08" db="EMBL/GenBank/DDBJ databases">
        <title>Whole genome sequence of Tenacibaculum sp. strain pbs-1 associated with black-spot shell disease in Akoya pearl oysters.</title>
        <authorList>
            <person name="Sakatoku A."/>
            <person name="Suzuki T."/>
            <person name="Hatano K."/>
            <person name="Seki M."/>
            <person name="Tanaka D."/>
            <person name="Nakamura S."/>
            <person name="Suzuki N."/>
            <person name="Isshiki T."/>
        </authorList>
    </citation>
    <scope>NUCLEOTIDE SEQUENCE</scope>
    <source>
        <strain evidence="1">Pbs-1</strain>
    </source>
</reference>
<protein>
    <submittedName>
        <fullName evidence="1">Uncharacterized protein</fullName>
    </submittedName>
</protein>
<dbReference type="AlphaFoldDB" id="A0AB33KZG3"/>
<proteinExistence type="predicted"/>
<sequence>MNVTKLMIVFFLSSFICNSQTKNDDAYYILNENHKDYILRTTGENTNISMFSLYDRIEYEKEKSK</sequence>